<feature type="region of interest" description="Disordered" evidence="1">
    <location>
        <begin position="207"/>
        <end position="228"/>
    </location>
</feature>
<protein>
    <submittedName>
        <fullName evidence="2">Uncharacterized protein</fullName>
    </submittedName>
</protein>
<sequence length="365" mass="39439">MILSTGRPNHCWKSIRLANPSGIIWSALEDGIKKYSSDHNSMILFCNGVPVRRRRCSVLKFNNAFHLCDRKFLMLCASSRIITLNPGANRLNSISQFNITEVGTTIRCGPQMFFSHARYEIREMVWIVFPRPISSARIPLVPLLYNEASQFKPCFWYSLNVPRRRIGTGTSGMAALSSASSISSEDGGVSASPGSSLILLLNNEARPGRESSDKASSSDDSDSDSESVSDSSALSLLSSRIGSLDSSISFCLCSSVNWSTTLTLLCSPLVSTPYKEASVSGSSSSDSSSESFGAESIFLYFSRSSSTVSLLSSFTLRASSASLSSLSLELIFSSSSEPELPLSSSKSPSTVLPWREVGVALRFPT</sequence>
<accession>A0A9P8PH35</accession>
<name>A0A9P8PH35_9ASCO</name>
<reference evidence="2" key="2">
    <citation type="submission" date="2021-01" db="EMBL/GenBank/DDBJ databases">
        <authorList>
            <person name="Schikora-Tamarit M.A."/>
        </authorList>
    </citation>
    <scope>NUCLEOTIDE SEQUENCE</scope>
    <source>
        <strain evidence="2">CBS6075</strain>
    </source>
</reference>
<evidence type="ECO:0000256" key="1">
    <source>
        <dbReference type="SAM" id="MobiDB-lite"/>
    </source>
</evidence>
<comment type="caution">
    <text evidence="2">The sequence shown here is derived from an EMBL/GenBank/DDBJ whole genome shotgun (WGS) entry which is preliminary data.</text>
</comment>
<organism evidence="2 3">
    <name type="scientific">Ogataea philodendri</name>
    <dbReference type="NCBI Taxonomy" id="1378263"/>
    <lineage>
        <taxon>Eukaryota</taxon>
        <taxon>Fungi</taxon>
        <taxon>Dikarya</taxon>
        <taxon>Ascomycota</taxon>
        <taxon>Saccharomycotina</taxon>
        <taxon>Pichiomycetes</taxon>
        <taxon>Pichiales</taxon>
        <taxon>Pichiaceae</taxon>
        <taxon>Ogataea</taxon>
    </lineage>
</organism>
<dbReference type="RefSeq" id="XP_046064976.1">
    <property type="nucleotide sequence ID" value="XM_046206025.1"/>
</dbReference>
<evidence type="ECO:0000313" key="3">
    <source>
        <dbReference type="Proteomes" id="UP000769157"/>
    </source>
</evidence>
<gene>
    <name evidence="2" type="ORF">OGAPHI_000047</name>
</gene>
<dbReference type="GeneID" id="70232015"/>
<dbReference type="AlphaFoldDB" id="A0A9P8PH35"/>
<evidence type="ECO:0000313" key="2">
    <source>
        <dbReference type="EMBL" id="KAH3671861.1"/>
    </source>
</evidence>
<dbReference type="Proteomes" id="UP000769157">
    <property type="component" value="Unassembled WGS sequence"/>
</dbReference>
<dbReference type="OrthoDB" id="10671811at2759"/>
<proteinExistence type="predicted"/>
<reference evidence="2" key="1">
    <citation type="journal article" date="2021" name="Open Biol.">
        <title>Shared evolutionary footprints suggest mitochondrial oxidative damage underlies multiple complex I losses in fungi.</title>
        <authorList>
            <person name="Schikora-Tamarit M.A."/>
            <person name="Marcet-Houben M."/>
            <person name="Nosek J."/>
            <person name="Gabaldon T."/>
        </authorList>
    </citation>
    <scope>NUCLEOTIDE SEQUENCE</scope>
    <source>
        <strain evidence="2">CBS6075</strain>
    </source>
</reference>
<feature type="compositionally biased region" description="Basic and acidic residues" evidence="1">
    <location>
        <begin position="207"/>
        <end position="217"/>
    </location>
</feature>
<keyword evidence="3" id="KW-1185">Reference proteome</keyword>
<dbReference type="EMBL" id="JAEUBE010000042">
    <property type="protein sequence ID" value="KAH3671861.1"/>
    <property type="molecule type" value="Genomic_DNA"/>
</dbReference>